<gene>
    <name evidence="4" type="ORF">RFI_35998</name>
</gene>
<accession>X6LJY7</accession>
<proteinExistence type="predicted"/>
<protein>
    <submittedName>
        <fullName evidence="4">WD-40 repeat protein</fullName>
    </submittedName>
</protein>
<dbReference type="Proteomes" id="UP000023152">
    <property type="component" value="Unassembled WGS sequence"/>
</dbReference>
<dbReference type="Gene3D" id="2.130.10.10">
    <property type="entry name" value="YVTN repeat-like/Quinoprotein amine dehydrogenase"/>
    <property type="match status" value="1"/>
</dbReference>
<dbReference type="InterPro" id="IPR019775">
    <property type="entry name" value="WD40_repeat_CS"/>
</dbReference>
<keyword evidence="2" id="KW-0677">Repeat</keyword>
<dbReference type="InterPro" id="IPR036322">
    <property type="entry name" value="WD40_repeat_dom_sf"/>
</dbReference>
<dbReference type="EMBL" id="ASPP01038299">
    <property type="protein sequence ID" value="ETO01442.1"/>
    <property type="molecule type" value="Genomic_DNA"/>
</dbReference>
<evidence type="ECO:0000256" key="3">
    <source>
        <dbReference type="PROSITE-ProRule" id="PRU00221"/>
    </source>
</evidence>
<organism evidence="4 5">
    <name type="scientific">Reticulomyxa filosa</name>
    <dbReference type="NCBI Taxonomy" id="46433"/>
    <lineage>
        <taxon>Eukaryota</taxon>
        <taxon>Sar</taxon>
        <taxon>Rhizaria</taxon>
        <taxon>Retaria</taxon>
        <taxon>Foraminifera</taxon>
        <taxon>Monothalamids</taxon>
        <taxon>Reticulomyxidae</taxon>
        <taxon>Reticulomyxa</taxon>
    </lineage>
</organism>
<evidence type="ECO:0000313" key="5">
    <source>
        <dbReference type="Proteomes" id="UP000023152"/>
    </source>
</evidence>
<dbReference type="SUPFAM" id="SSF50978">
    <property type="entry name" value="WD40 repeat-like"/>
    <property type="match status" value="1"/>
</dbReference>
<keyword evidence="1 3" id="KW-0853">WD repeat</keyword>
<dbReference type="PANTHER" id="PTHR19848">
    <property type="entry name" value="WD40 REPEAT PROTEIN"/>
    <property type="match status" value="1"/>
</dbReference>
<dbReference type="InterPro" id="IPR001680">
    <property type="entry name" value="WD40_rpt"/>
</dbReference>
<dbReference type="PROSITE" id="PS00678">
    <property type="entry name" value="WD_REPEATS_1"/>
    <property type="match status" value="1"/>
</dbReference>
<dbReference type="AlphaFoldDB" id="X6LJY7"/>
<dbReference type="PROSITE" id="PS50082">
    <property type="entry name" value="WD_REPEATS_2"/>
    <property type="match status" value="1"/>
</dbReference>
<comment type="caution">
    <text evidence="4">The sequence shown here is derived from an EMBL/GenBank/DDBJ whole genome shotgun (WGS) entry which is preliminary data.</text>
</comment>
<dbReference type="InterPro" id="IPR015943">
    <property type="entry name" value="WD40/YVTN_repeat-like_dom_sf"/>
</dbReference>
<dbReference type="PANTHER" id="PTHR19848:SF8">
    <property type="entry name" value="F-BOX AND WD REPEAT DOMAIN CONTAINING 7"/>
    <property type="match status" value="1"/>
</dbReference>
<feature type="repeat" description="WD" evidence="3">
    <location>
        <begin position="41"/>
        <end position="73"/>
    </location>
</feature>
<name>X6LJY7_RETFI</name>
<keyword evidence="5" id="KW-1185">Reference proteome</keyword>
<evidence type="ECO:0000256" key="1">
    <source>
        <dbReference type="ARBA" id="ARBA00022574"/>
    </source>
</evidence>
<dbReference type="SMART" id="SM00320">
    <property type="entry name" value="WD40"/>
    <property type="match status" value="2"/>
</dbReference>
<evidence type="ECO:0000256" key="2">
    <source>
        <dbReference type="ARBA" id="ARBA00022737"/>
    </source>
</evidence>
<evidence type="ECO:0000313" key="4">
    <source>
        <dbReference type="EMBL" id="ETO01442.1"/>
    </source>
</evidence>
<sequence>MEIFVVGSEKHIRLLNLKEDTMRELKGIMRQYMMQAFLQMSVQFSHDERMIVSGSNDCVIVLWDVTSGKRLKVFDKHVNGVYRARFSPDDKFIVSDSTSQIRIVLSMESVKQLKIYNDLDMMAKLLYLGEMDTTILKLNKNKNINEITLCLLADVVVNHIPIMKYMSAWNNDIDNKSINHLNK</sequence>
<reference evidence="4 5" key="1">
    <citation type="journal article" date="2013" name="Curr. Biol.">
        <title>The Genome of the Foraminiferan Reticulomyxa filosa.</title>
        <authorList>
            <person name="Glockner G."/>
            <person name="Hulsmann N."/>
            <person name="Schleicher M."/>
            <person name="Noegel A.A."/>
            <person name="Eichinger L."/>
            <person name="Gallinger C."/>
            <person name="Pawlowski J."/>
            <person name="Sierra R."/>
            <person name="Euteneuer U."/>
            <person name="Pillet L."/>
            <person name="Moustafa A."/>
            <person name="Platzer M."/>
            <person name="Groth M."/>
            <person name="Szafranski K."/>
            <person name="Schliwa M."/>
        </authorList>
    </citation>
    <scope>NUCLEOTIDE SEQUENCE [LARGE SCALE GENOMIC DNA]</scope>
</reference>
<dbReference type="Pfam" id="PF00400">
    <property type="entry name" value="WD40"/>
    <property type="match status" value="2"/>
</dbReference>
<dbReference type="OrthoDB" id="1367865at2759"/>